<dbReference type="OrthoDB" id="690912at2759"/>
<sequence length="246" mass="26999">MAGTIGRNLNLCFTKIRRPLPPHDQSSTTLLAPDDHSHTFLIKNYNSLYDPIVEYSTSATTSSSSSSSEPDFATVYASQRFFFSSPGRSNSIIESTPSIVTSSESSDNLVAPQYDSSAPATNPSEDKTLPADSCRNSTHPQLLKSPTVKDSVAVPTYSPDPYMDFRRSMQEMVEARDLVDVKANWKYLHELLSCYLDLNPKSSHKFIVGAFADLLVSLLSSQMPEDGGRREECFASGGCGVSRQCM</sequence>
<protein>
    <recommendedName>
        <fullName evidence="6">Transcription repressor</fullName>
    </recommendedName>
    <alternativeName>
        <fullName evidence="6">Ovate family protein</fullName>
    </alternativeName>
</protein>
<feature type="compositionally biased region" description="Polar residues" evidence="7">
    <location>
        <begin position="114"/>
        <end position="123"/>
    </location>
</feature>
<dbReference type="PANTHER" id="PTHR33057:SF226">
    <property type="entry name" value="TRANSCRIPTION REPRESSOR"/>
    <property type="match status" value="1"/>
</dbReference>
<keyword evidence="2 6" id="KW-0678">Repressor</keyword>
<evidence type="ECO:0000256" key="7">
    <source>
        <dbReference type="SAM" id="MobiDB-lite"/>
    </source>
</evidence>
<reference evidence="9 10" key="1">
    <citation type="submission" date="2020-10" db="EMBL/GenBank/DDBJ databases">
        <title>Plant Genome Project.</title>
        <authorList>
            <person name="Zhang R.-G."/>
        </authorList>
    </citation>
    <scope>NUCLEOTIDE SEQUENCE [LARGE SCALE GENOMIC DNA]</scope>
    <source>
        <strain evidence="9">FAFU-HL-1</strain>
        <tissue evidence="9">Leaf</tissue>
    </source>
</reference>
<evidence type="ECO:0000313" key="10">
    <source>
        <dbReference type="Proteomes" id="UP000657918"/>
    </source>
</evidence>
<keyword evidence="5 6" id="KW-0539">Nucleus</keyword>
<comment type="caution">
    <text evidence="9">The sequence shown here is derived from an EMBL/GenBank/DDBJ whole genome shotgun (WGS) entry which is preliminary data.</text>
</comment>
<dbReference type="GO" id="GO:0005634">
    <property type="term" value="C:nucleus"/>
    <property type="evidence" value="ECO:0007669"/>
    <property type="project" value="UniProtKB-SubCell"/>
</dbReference>
<dbReference type="Pfam" id="PF04844">
    <property type="entry name" value="Ovate"/>
    <property type="match status" value="1"/>
</dbReference>
<dbReference type="PROSITE" id="PS51754">
    <property type="entry name" value="OVATE"/>
    <property type="match status" value="1"/>
</dbReference>
<dbReference type="AlphaFoldDB" id="A0A835K5F0"/>
<evidence type="ECO:0000256" key="2">
    <source>
        <dbReference type="ARBA" id="ARBA00022491"/>
    </source>
</evidence>
<keyword evidence="4 6" id="KW-0804">Transcription</keyword>
<dbReference type="GO" id="GO:0045892">
    <property type="term" value="P:negative regulation of DNA-templated transcription"/>
    <property type="evidence" value="ECO:0007669"/>
    <property type="project" value="UniProtKB-UniRule"/>
</dbReference>
<proteinExistence type="predicted"/>
<dbReference type="InterPro" id="IPR038933">
    <property type="entry name" value="Ovate"/>
</dbReference>
<dbReference type="PANTHER" id="PTHR33057">
    <property type="entry name" value="TRANSCRIPTION REPRESSOR OFP7-RELATED"/>
    <property type="match status" value="1"/>
</dbReference>
<organism evidence="9 10">
    <name type="scientific">Salix dunnii</name>
    <dbReference type="NCBI Taxonomy" id="1413687"/>
    <lineage>
        <taxon>Eukaryota</taxon>
        <taxon>Viridiplantae</taxon>
        <taxon>Streptophyta</taxon>
        <taxon>Embryophyta</taxon>
        <taxon>Tracheophyta</taxon>
        <taxon>Spermatophyta</taxon>
        <taxon>Magnoliopsida</taxon>
        <taxon>eudicotyledons</taxon>
        <taxon>Gunneridae</taxon>
        <taxon>Pentapetalae</taxon>
        <taxon>rosids</taxon>
        <taxon>fabids</taxon>
        <taxon>Malpighiales</taxon>
        <taxon>Salicaceae</taxon>
        <taxon>Saliceae</taxon>
        <taxon>Salix</taxon>
    </lineage>
</organism>
<keyword evidence="3 6" id="KW-0805">Transcription regulation</keyword>
<evidence type="ECO:0000256" key="4">
    <source>
        <dbReference type="ARBA" id="ARBA00023163"/>
    </source>
</evidence>
<dbReference type="EMBL" id="JADGMS010000005">
    <property type="protein sequence ID" value="KAF9682899.1"/>
    <property type="molecule type" value="Genomic_DNA"/>
</dbReference>
<name>A0A835K5F0_9ROSI</name>
<dbReference type="InterPro" id="IPR006458">
    <property type="entry name" value="Ovate_C"/>
</dbReference>
<keyword evidence="10" id="KW-1185">Reference proteome</keyword>
<accession>A0A835K5F0</accession>
<evidence type="ECO:0000256" key="5">
    <source>
        <dbReference type="ARBA" id="ARBA00023242"/>
    </source>
</evidence>
<feature type="region of interest" description="Disordered" evidence="7">
    <location>
        <begin position="102"/>
        <end position="149"/>
    </location>
</feature>
<comment type="subcellular location">
    <subcellularLocation>
        <location evidence="1 6">Nucleus</location>
    </subcellularLocation>
</comment>
<comment type="function">
    <text evidence="6">Transcriptional repressor that regulates multiple aspects of plant growth and development.</text>
</comment>
<evidence type="ECO:0000256" key="1">
    <source>
        <dbReference type="ARBA" id="ARBA00004123"/>
    </source>
</evidence>
<evidence type="ECO:0000256" key="6">
    <source>
        <dbReference type="RuleBase" id="RU367028"/>
    </source>
</evidence>
<dbReference type="Proteomes" id="UP000657918">
    <property type="component" value="Unassembled WGS sequence"/>
</dbReference>
<dbReference type="NCBIfam" id="TIGR01568">
    <property type="entry name" value="A_thal_3678"/>
    <property type="match status" value="1"/>
</dbReference>
<feature type="domain" description="OVATE" evidence="8">
    <location>
        <begin position="154"/>
        <end position="217"/>
    </location>
</feature>
<evidence type="ECO:0000313" key="9">
    <source>
        <dbReference type="EMBL" id="KAF9682899.1"/>
    </source>
</evidence>
<evidence type="ECO:0000256" key="3">
    <source>
        <dbReference type="ARBA" id="ARBA00023015"/>
    </source>
</evidence>
<gene>
    <name evidence="9" type="ORF">SADUNF_Sadunf05G0155900</name>
</gene>
<evidence type="ECO:0000259" key="8">
    <source>
        <dbReference type="PROSITE" id="PS51754"/>
    </source>
</evidence>